<dbReference type="AlphaFoldDB" id="A0A8C0IQ98"/>
<dbReference type="InterPro" id="IPR057534">
    <property type="entry name" value="MXRA7_helical"/>
</dbReference>
<reference evidence="2" key="1">
    <citation type="submission" date="2025-08" db="UniProtKB">
        <authorList>
            <consortium name="Ensembl"/>
        </authorList>
    </citation>
    <scope>IDENTIFICATION</scope>
</reference>
<name>A0A8C0IQ98_CHEAB</name>
<dbReference type="InterPro" id="IPR026622">
    <property type="entry name" value="Mxra7"/>
</dbReference>
<proteinExistence type="predicted"/>
<dbReference type="PANTHER" id="PTHR21845:SF2">
    <property type="entry name" value="MATRIX-REMODELING-ASSOCIATED PROTEIN 7"/>
    <property type="match status" value="1"/>
</dbReference>
<feature type="domain" description="Matrix-remodeling-associated protein 7 helical" evidence="1">
    <location>
        <begin position="122"/>
        <end position="183"/>
    </location>
</feature>
<keyword evidence="3" id="KW-1185">Reference proteome</keyword>
<evidence type="ECO:0000313" key="3">
    <source>
        <dbReference type="Proteomes" id="UP000694404"/>
    </source>
</evidence>
<evidence type="ECO:0000313" key="2">
    <source>
        <dbReference type="Ensembl" id="ENSCABP00000011502.1"/>
    </source>
</evidence>
<dbReference type="Pfam" id="PF25473">
    <property type="entry name" value="MXRA7_helical"/>
    <property type="match status" value="1"/>
</dbReference>
<reference evidence="2" key="2">
    <citation type="submission" date="2025-09" db="UniProtKB">
        <authorList>
            <consortium name="Ensembl"/>
        </authorList>
    </citation>
    <scope>IDENTIFICATION</scope>
</reference>
<dbReference type="GeneTree" id="ENSGT00940000163380"/>
<dbReference type="PANTHER" id="PTHR21845">
    <property type="entry name" value="TRANSMEMBRANE ANCHOR PROTEIN 1"/>
    <property type="match status" value="1"/>
</dbReference>
<sequence length="184" mass="21310">KLPISSLCISLPKLLFARAFTRRAQAWFLQRKEKTEPEPFSLFPFFPSSPPCSVVKGKKEVRWVAPFCLPELLQRFEIDAMIFRRSTRDPSIPLAACQNSLRSPFSHDCSLSPAAGEKISFKYSPGKLRGNQYKTMMTKEELEEEQRVQREQLTAIFRLMKENSETFGEMSEGDMKEQLKLYDM</sequence>
<accession>A0A8C0IQ98</accession>
<dbReference type="Proteomes" id="UP000694404">
    <property type="component" value="Unplaced"/>
</dbReference>
<dbReference type="Ensembl" id="ENSCABT00000012593.1">
    <property type="protein sequence ID" value="ENSCABP00000011502.1"/>
    <property type="gene ID" value="ENSCABG00000008582.1"/>
</dbReference>
<organism evidence="2 3">
    <name type="scientific">Chelonoidis abingdonii</name>
    <name type="common">Abingdon island giant tortoise</name>
    <name type="synonym">Testudo abingdonii</name>
    <dbReference type="NCBI Taxonomy" id="106734"/>
    <lineage>
        <taxon>Eukaryota</taxon>
        <taxon>Metazoa</taxon>
        <taxon>Chordata</taxon>
        <taxon>Craniata</taxon>
        <taxon>Vertebrata</taxon>
        <taxon>Euteleostomi</taxon>
        <taxon>Archelosauria</taxon>
        <taxon>Testudinata</taxon>
        <taxon>Testudines</taxon>
        <taxon>Cryptodira</taxon>
        <taxon>Durocryptodira</taxon>
        <taxon>Testudinoidea</taxon>
        <taxon>Testudinidae</taxon>
        <taxon>Chelonoidis</taxon>
    </lineage>
</organism>
<evidence type="ECO:0000259" key="1">
    <source>
        <dbReference type="Pfam" id="PF25473"/>
    </source>
</evidence>
<protein>
    <recommendedName>
        <fullName evidence="1">Matrix-remodeling-associated protein 7 helical domain-containing protein</fullName>
    </recommendedName>
</protein>